<proteinExistence type="predicted"/>
<organism evidence="2 3">
    <name type="scientific">Panagrellus redivivus</name>
    <name type="common">Microworm</name>
    <dbReference type="NCBI Taxonomy" id="6233"/>
    <lineage>
        <taxon>Eukaryota</taxon>
        <taxon>Metazoa</taxon>
        <taxon>Ecdysozoa</taxon>
        <taxon>Nematoda</taxon>
        <taxon>Chromadorea</taxon>
        <taxon>Rhabditida</taxon>
        <taxon>Tylenchina</taxon>
        <taxon>Panagrolaimomorpha</taxon>
        <taxon>Panagrolaimoidea</taxon>
        <taxon>Panagrolaimidae</taxon>
        <taxon>Panagrellus</taxon>
    </lineage>
</organism>
<evidence type="ECO:0000256" key="1">
    <source>
        <dbReference type="SAM" id="MobiDB-lite"/>
    </source>
</evidence>
<protein>
    <submittedName>
        <fullName evidence="3">Uncharacterized protein</fullName>
    </submittedName>
</protein>
<accession>A0A7E4UWS6</accession>
<feature type="region of interest" description="Disordered" evidence="1">
    <location>
        <begin position="20"/>
        <end position="48"/>
    </location>
</feature>
<evidence type="ECO:0000313" key="3">
    <source>
        <dbReference type="WBParaSite" id="Pan_g13764.t1"/>
    </source>
</evidence>
<dbReference type="Proteomes" id="UP000492821">
    <property type="component" value="Unassembled WGS sequence"/>
</dbReference>
<evidence type="ECO:0000313" key="2">
    <source>
        <dbReference type="Proteomes" id="UP000492821"/>
    </source>
</evidence>
<name>A0A7E4UWS6_PANRE</name>
<keyword evidence="2" id="KW-1185">Reference proteome</keyword>
<feature type="compositionally biased region" description="Gly residues" evidence="1">
    <location>
        <begin position="28"/>
        <end position="37"/>
    </location>
</feature>
<reference evidence="3" key="2">
    <citation type="submission" date="2020-10" db="UniProtKB">
        <authorList>
            <consortium name="WormBaseParasite"/>
        </authorList>
    </citation>
    <scope>IDENTIFICATION</scope>
</reference>
<sequence length="102" mass="10697">MLVYKFAYVAEYAAFETKTTQDISHGRNAGGISGADGGGEEGAEKADQDDCAKLHGFRRITASCGEQKSNLANDEVNNSLNGNKQCANVQIALGSAPTNIIS</sequence>
<dbReference type="AlphaFoldDB" id="A0A7E4UWS6"/>
<dbReference type="WBParaSite" id="Pan_g13764.t1">
    <property type="protein sequence ID" value="Pan_g13764.t1"/>
    <property type="gene ID" value="Pan_g13764"/>
</dbReference>
<reference evidence="2" key="1">
    <citation type="journal article" date="2013" name="Genetics">
        <title>The draft genome and transcriptome of Panagrellus redivivus are shaped by the harsh demands of a free-living lifestyle.</title>
        <authorList>
            <person name="Srinivasan J."/>
            <person name="Dillman A.R."/>
            <person name="Macchietto M.G."/>
            <person name="Heikkinen L."/>
            <person name="Lakso M."/>
            <person name="Fracchia K.M."/>
            <person name="Antoshechkin I."/>
            <person name="Mortazavi A."/>
            <person name="Wong G."/>
            <person name="Sternberg P.W."/>
        </authorList>
    </citation>
    <scope>NUCLEOTIDE SEQUENCE [LARGE SCALE GENOMIC DNA]</scope>
    <source>
        <strain evidence="2">MT8872</strain>
    </source>
</reference>